<dbReference type="STRING" id="573058.SAMN00017477_0027"/>
<evidence type="ECO:0000256" key="2">
    <source>
        <dbReference type="ARBA" id="ARBA00022741"/>
    </source>
</evidence>
<dbReference type="GO" id="GO:0004527">
    <property type="term" value="F:exonuclease activity"/>
    <property type="evidence" value="ECO:0007669"/>
    <property type="project" value="UniProtKB-KW"/>
</dbReference>
<dbReference type="Gene3D" id="3.90.320.10">
    <property type="match status" value="1"/>
</dbReference>
<dbReference type="SUPFAM" id="SSF52980">
    <property type="entry name" value="Restriction endonuclease-like"/>
    <property type="match status" value="1"/>
</dbReference>
<evidence type="ECO:0000256" key="14">
    <source>
        <dbReference type="PROSITE-ProRule" id="PRU00560"/>
    </source>
</evidence>
<keyword evidence="6" id="KW-0269">Exonuclease</keyword>
<keyword evidence="9" id="KW-0234">DNA repair</keyword>
<dbReference type="GO" id="GO:0003677">
    <property type="term" value="F:DNA binding"/>
    <property type="evidence" value="ECO:0007669"/>
    <property type="project" value="UniProtKB-KW"/>
</dbReference>
<evidence type="ECO:0000256" key="6">
    <source>
        <dbReference type="ARBA" id="ARBA00022839"/>
    </source>
</evidence>
<keyword evidence="19" id="KW-1185">Reference proteome</keyword>
<evidence type="ECO:0000256" key="9">
    <source>
        <dbReference type="ARBA" id="ARBA00023204"/>
    </source>
</evidence>
<dbReference type="EMBL" id="FWWR01000006">
    <property type="protein sequence ID" value="SMB78151.1"/>
    <property type="molecule type" value="Genomic_DNA"/>
</dbReference>
<evidence type="ECO:0000256" key="3">
    <source>
        <dbReference type="ARBA" id="ARBA00022763"/>
    </source>
</evidence>
<keyword evidence="7 14" id="KW-0067">ATP-binding</keyword>
<dbReference type="RefSeq" id="WP_084229731.1">
    <property type="nucleotide sequence ID" value="NZ_FWWR01000006.1"/>
</dbReference>
<dbReference type="Pfam" id="PF13361">
    <property type="entry name" value="UvrD_C"/>
    <property type="match status" value="1"/>
</dbReference>
<comment type="catalytic activity">
    <reaction evidence="11">
        <text>Couples ATP hydrolysis with the unwinding of duplex DNA by translocating in the 3'-5' direction.</text>
        <dbReference type="EC" id="5.6.2.4"/>
    </reaction>
</comment>
<evidence type="ECO:0000259" key="16">
    <source>
        <dbReference type="PROSITE" id="PS51198"/>
    </source>
</evidence>
<evidence type="ECO:0000259" key="17">
    <source>
        <dbReference type="PROSITE" id="PS51217"/>
    </source>
</evidence>
<dbReference type="SUPFAM" id="SSF52540">
    <property type="entry name" value="P-loop containing nucleoside triphosphate hydrolases"/>
    <property type="match status" value="1"/>
</dbReference>
<dbReference type="GO" id="GO:0043138">
    <property type="term" value="F:3'-5' DNA helicase activity"/>
    <property type="evidence" value="ECO:0007669"/>
    <property type="project" value="UniProtKB-EC"/>
</dbReference>
<dbReference type="InterPro" id="IPR011604">
    <property type="entry name" value="PDDEXK-like_dom_sf"/>
</dbReference>
<keyword evidence="3" id="KW-0227">DNA damage</keyword>
<keyword evidence="4 14" id="KW-0378">Hydrolase</keyword>
<name>A0A1W1UBH6_PEPAS</name>
<feature type="coiled-coil region" evidence="15">
    <location>
        <begin position="244"/>
        <end position="293"/>
    </location>
</feature>
<keyword evidence="5 14" id="KW-0347">Helicase</keyword>
<dbReference type="InterPro" id="IPR011335">
    <property type="entry name" value="Restrct_endonuc-II-like"/>
</dbReference>
<evidence type="ECO:0000313" key="19">
    <source>
        <dbReference type="Proteomes" id="UP000192368"/>
    </source>
</evidence>
<dbReference type="Pfam" id="PF12705">
    <property type="entry name" value="PDDEXK_1"/>
    <property type="match status" value="1"/>
</dbReference>
<dbReference type="Gene3D" id="1.10.486.10">
    <property type="entry name" value="PCRA, domain 4"/>
    <property type="match status" value="1"/>
</dbReference>
<evidence type="ECO:0000256" key="12">
    <source>
        <dbReference type="ARBA" id="ARBA00034808"/>
    </source>
</evidence>
<dbReference type="GO" id="GO:0005829">
    <property type="term" value="C:cytosol"/>
    <property type="evidence" value="ECO:0007669"/>
    <property type="project" value="TreeGrafter"/>
</dbReference>
<dbReference type="OrthoDB" id="9810135at2"/>
<feature type="binding site" evidence="14">
    <location>
        <begin position="22"/>
        <end position="29"/>
    </location>
    <ligand>
        <name>ATP</name>
        <dbReference type="ChEBI" id="CHEBI:30616"/>
    </ligand>
</feature>
<keyword evidence="1" id="KW-0540">Nuclease</keyword>
<keyword evidence="8" id="KW-0238">DNA-binding</keyword>
<dbReference type="Proteomes" id="UP000192368">
    <property type="component" value="Unassembled WGS sequence"/>
</dbReference>
<proteinExistence type="predicted"/>
<dbReference type="EC" id="5.6.2.4" evidence="12"/>
<evidence type="ECO:0000256" key="7">
    <source>
        <dbReference type="ARBA" id="ARBA00022840"/>
    </source>
</evidence>
<feature type="domain" description="UvrD-like helicase ATP-binding" evidence="16">
    <location>
        <begin position="1"/>
        <end position="393"/>
    </location>
</feature>
<dbReference type="GO" id="GO:0000725">
    <property type="term" value="P:recombinational repair"/>
    <property type="evidence" value="ECO:0007669"/>
    <property type="project" value="TreeGrafter"/>
</dbReference>
<evidence type="ECO:0000256" key="1">
    <source>
        <dbReference type="ARBA" id="ARBA00022722"/>
    </source>
</evidence>
<evidence type="ECO:0000256" key="4">
    <source>
        <dbReference type="ARBA" id="ARBA00022801"/>
    </source>
</evidence>
<dbReference type="InterPro" id="IPR014017">
    <property type="entry name" value="DNA_helicase_UvrD-like_C"/>
</dbReference>
<dbReference type="CDD" id="cd17932">
    <property type="entry name" value="DEXQc_UvrD"/>
    <property type="match status" value="1"/>
</dbReference>
<keyword evidence="2 14" id="KW-0547">Nucleotide-binding</keyword>
<evidence type="ECO:0000256" key="10">
    <source>
        <dbReference type="ARBA" id="ARBA00023235"/>
    </source>
</evidence>
<dbReference type="InterPro" id="IPR000212">
    <property type="entry name" value="DNA_helicase_UvrD/REP"/>
</dbReference>
<keyword evidence="10" id="KW-0413">Isomerase</keyword>
<protein>
    <recommendedName>
        <fullName evidence="12">DNA 3'-5' helicase</fullName>
        <ecNumber evidence="12">5.6.2.4</ecNumber>
    </recommendedName>
</protein>
<comment type="catalytic activity">
    <reaction evidence="13">
        <text>ATP + H2O = ADP + phosphate + H(+)</text>
        <dbReference type="Rhea" id="RHEA:13065"/>
        <dbReference type="ChEBI" id="CHEBI:15377"/>
        <dbReference type="ChEBI" id="CHEBI:15378"/>
        <dbReference type="ChEBI" id="CHEBI:30616"/>
        <dbReference type="ChEBI" id="CHEBI:43474"/>
        <dbReference type="ChEBI" id="CHEBI:456216"/>
        <dbReference type="EC" id="5.6.2.4"/>
    </reaction>
</comment>
<dbReference type="InterPro" id="IPR027417">
    <property type="entry name" value="P-loop_NTPase"/>
</dbReference>
<evidence type="ECO:0000256" key="11">
    <source>
        <dbReference type="ARBA" id="ARBA00034617"/>
    </source>
</evidence>
<dbReference type="PANTHER" id="PTHR11070">
    <property type="entry name" value="UVRD / RECB / PCRA DNA HELICASE FAMILY MEMBER"/>
    <property type="match status" value="1"/>
</dbReference>
<dbReference type="PROSITE" id="PS51198">
    <property type="entry name" value="UVRD_HELICASE_ATP_BIND"/>
    <property type="match status" value="1"/>
</dbReference>
<keyword evidence="15" id="KW-0175">Coiled coil</keyword>
<dbReference type="InterPro" id="IPR014016">
    <property type="entry name" value="UvrD-like_ATP-bd"/>
</dbReference>
<evidence type="ECO:0000313" key="18">
    <source>
        <dbReference type="EMBL" id="SMB78151.1"/>
    </source>
</evidence>
<evidence type="ECO:0000256" key="8">
    <source>
        <dbReference type="ARBA" id="ARBA00023125"/>
    </source>
</evidence>
<organism evidence="18 19">
    <name type="scientific">Peptoniphilus asaccharolyticus DSM 20463</name>
    <dbReference type="NCBI Taxonomy" id="573058"/>
    <lineage>
        <taxon>Bacteria</taxon>
        <taxon>Bacillati</taxon>
        <taxon>Bacillota</taxon>
        <taxon>Tissierellia</taxon>
        <taxon>Tissierellales</taxon>
        <taxon>Peptoniphilaceae</taxon>
        <taxon>Peptoniphilus</taxon>
    </lineage>
</organism>
<dbReference type="AlphaFoldDB" id="A0A1W1UBH6"/>
<gene>
    <name evidence="18" type="ORF">SAMN00017477_0027</name>
</gene>
<dbReference type="PROSITE" id="PS51217">
    <property type="entry name" value="UVRD_HELICASE_CTER"/>
    <property type="match status" value="1"/>
</dbReference>
<feature type="domain" description="UvrD-like helicase C-terminal" evidence="17">
    <location>
        <begin position="394"/>
        <end position="652"/>
    </location>
</feature>
<evidence type="ECO:0000256" key="13">
    <source>
        <dbReference type="ARBA" id="ARBA00048988"/>
    </source>
</evidence>
<dbReference type="Gene3D" id="3.40.50.300">
    <property type="entry name" value="P-loop containing nucleotide triphosphate hydrolases"/>
    <property type="match status" value="4"/>
</dbReference>
<dbReference type="InterPro" id="IPR038726">
    <property type="entry name" value="PDDEXK_AddAB-type"/>
</dbReference>
<evidence type="ECO:0000256" key="5">
    <source>
        <dbReference type="ARBA" id="ARBA00022806"/>
    </source>
</evidence>
<dbReference type="Pfam" id="PF00580">
    <property type="entry name" value="UvrD-helicase"/>
    <property type="match status" value="1"/>
</dbReference>
<sequence length="1002" mass="116037">MELNKIQKIAAESIDRDIVLMAGAGTGKTQVLTNRFLNILKSGEDIDSILAITFTKKAAAEMRLKIKKALINSNDSRLIEMQKSISKASIYTIHGFCSELISRYPISVGVDPEYVVLESQDSNKILKSTIEKVVNKNIDSLYNLMFEKKSISTDFLEKELLSNYYEMKNLGYTVSKLKNLTDGILNKIKTPNFSNLIELLNEFSEELTNRSKFKKFIETDEYREFLEEPTVEFLKEIEDNLGTKKGKEDLLEEIKTEIKNMQLSLETKNVEYIELVLRLIDEIDLEYKKAKQKISALDYDDLQEYALKILETVGVQYKYVMVDEFQDTNHIQTKILDLLTKSNPNLNLFVVGDPKQSIYSFRGGSIQTYREYIDNMSACGAEILELTENYRSSKKLIESYNFIFEKLMGDKYSALNANVSGEEKLKILESDNEIKAVADYVEHLISSGVSQGEIAILYRKKQSMEEMERELIKRNIEVSNTSTNFYKNREIQDLIITLKAISNEHDIISHLSYLKMPECGLSEDAIFLLANEYTSYGEWGDDFLNILEKSDQSKFKIAEYKLNRLREYSKVLSLSNLIEKIISELDFYEIAYFFKGEVGIKNLRQLVIYAMEFECANTSNILEFIDHIVGMEIEQEPSDSAVNLITIHKSKGLEYDYVIIMDSDKSYKISNRNNLIEIGSNGVGINIEGRNSIYTMNRKEKEEQALEEEIRIFYVACTRAKQVLTFVWNSELAKTPSNTYKELLFDSGIDELEELIFDLQSTEKRAESIVCNQPTVDSARLYNETLIRDRYYDKTAVSEYYSVSQYMLYRENKDLYFKRYVLGNDVELKLGGSIGELDPIIKGNIVHKYAENPVNEIDLFIEQELLKYGVEYKQEIVEELRKLIDYYNDNAEVAVAKEWEFYLGLENCIVHGFIDEIREVNGCLEIVDLKTGEMNEEKLRHYSAQLQIYTYAYEKITGKRVSSAKVVSLVDKKEYNIDINKEVLERRIIDFENFVKEVQILY</sequence>
<accession>A0A1W1UBH6</accession>
<dbReference type="PANTHER" id="PTHR11070:SF67">
    <property type="entry name" value="DNA 3'-5' HELICASE"/>
    <property type="match status" value="1"/>
</dbReference>
<evidence type="ECO:0000256" key="15">
    <source>
        <dbReference type="SAM" id="Coils"/>
    </source>
</evidence>
<reference evidence="19" key="1">
    <citation type="submission" date="2017-04" db="EMBL/GenBank/DDBJ databases">
        <authorList>
            <person name="Varghese N."/>
            <person name="Submissions S."/>
        </authorList>
    </citation>
    <scope>NUCLEOTIDE SEQUENCE [LARGE SCALE GENOMIC DNA]</scope>
    <source>
        <strain evidence="19">DSM 20463</strain>
    </source>
</reference>
<dbReference type="GO" id="GO:0005524">
    <property type="term" value="F:ATP binding"/>
    <property type="evidence" value="ECO:0007669"/>
    <property type="project" value="UniProtKB-UniRule"/>
</dbReference>